<dbReference type="EMBL" id="PVYX01000002">
    <property type="protein sequence ID" value="PRX54921.1"/>
    <property type="molecule type" value="Genomic_DNA"/>
</dbReference>
<keyword evidence="4" id="KW-0808">Transferase</keyword>
<dbReference type="InterPro" id="IPR050640">
    <property type="entry name" value="Bact_2-comp_sensor_kinase"/>
</dbReference>
<dbReference type="GO" id="GO:0000155">
    <property type="term" value="F:phosphorelay sensor kinase activity"/>
    <property type="evidence" value="ECO:0007669"/>
    <property type="project" value="InterPro"/>
</dbReference>
<dbReference type="Proteomes" id="UP000237640">
    <property type="component" value="Unassembled WGS sequence"/>
</dbReference>
<accession>A0A2T0MBP7</accession>
<feature type="transmembrane region" description="Helical" evidence="2">
    <location>
        <begin position="87"/>
        <end position="109"/>
    </location>
</feature>
<dbReference type="InterPro" id="IPR036890">
    <property type="entry name" value="HATPase_C_sf"/>
</dbReference>
<dbReference type="OrthoDB" id="9809908at2"/>
<keyword evidence="5" id="KW-1185">Reference proteome</keyword>
<sequence length="386" mass="45475">MDRNILTDQESWWFIRYKLYHIFFWGFLFYFWAIAVYDSVSTATETLFFSPKGVQYIFIVIIHTLAVWFCLYFLLPRYLYKKQPYKFAIHFVLWVLLVSMVLVGSYFLSSEIIGMPIDYYNYFSGDRSLTNFFTTQALPSSAGTMLLGLSIKLAKNNIQNQRRQELLEKERLQTELQFLRHQLNPHFLFNTINSIFFLIKKQPDKASKSLAKFSELLRYQLYESNVDFIPLSKEINYLENFIALEQLRKKSSLRVIFNQNYEEKEAYLIAPFILLTFVENAFKHVSNEKNTLNWIEIYLSIEDTNTLKFNIINSKPATTDNGTFTAGGIGLENVKRRLNLIYPSIHYLEFQDKKSTFSVSLSLELKSVGSGFNENRIYHAMKKKTI</sequence>
<keyword evidence="1" id="KW-0175">Coiled coil</keyword>
<reference evidence="4 5" key="1">
    <citation type="submission" date="2018-03" db="EMBL/GenBank/DDBJ databases">
        <title>Genomic Encyclopedia of Archaeal and Bacterial Type Strains, Phase II (KMG-II): from individual species to whole genera.</title>
        <authorList>
            <person name="Goeker M."/>
        </authorList>
    </citation>
    <scope>NUCLEOTIDE SEQUENCE [LARGE SCALE GENOMIC DNA]</scope>
    <source>
        <strain evidence="4 5">DSM 25027</strain>
    </source>
</reference>
<evidence type="ECO:0000313" key="4">
    <source>
        <dbReference type="EMBL" id="PRX54921.1"/>
    </source>
</evidence>
<keyword evidence="4" id="KW-0418">Kinase</keyword>
<feature type="coiled-coil region" evidence="1">
    <location>
        <begin position="155"/>
        <end position="182"/>
    </location>
</feature>
<feature type="transmembrane region" description="Helical" evidence="2">
    <location>
        <begin position="129"/>
        <end position="154"/>
    </location>
</feature>
<dbReference type="Pfam" id="PF06580">
    <property type="entry name" value="His_kinase"/>
    <property type="match status" value="1"/>
</dbReference>
<dbReference type="PANTHER" id="PTHR34220">
    <property type="entry name" value="SENSOR HISTIDINE KINASE YPDA"/>
    <property type="match status" value="1"/>
</dbReference>
<keyword evidence="2" id="KW-0812">Transmembrane</keyword>
<dbReference type="GO" id="GO:0016020">
    <property type="term" value="C:membrane"/>
    <property type="evidence" value="ECO:0007669"/>
    <property type="project" value="InterPro"/>
</dbReference>
<gene>
    <name evidence="4" type="ORF">CLV81_3326</name>
</gene>
<evidence type="ECO:0000259" key="3">
    <source>
        <dbReference type="Pfam" id="PF06580"/>
    </source>
</evidence>
<dbReference type="SUPFAM" id="SSF55874">
    <property type="entry name" value="ATPase domain of HSP90 chaperone/DNA topoisomerase II/histidine kinase"/>
    <property type="match status" value="1"/>
</dbReference>
<feature type="transmembrane region" description="Helical" evidence="2">
    <location>
        <begin position="20"/>
        <end position="37"/>
    </location>
</feature>
<feature type="transmembrane region" description="Helical" evidence="2">
    <location>
        <begin position="57"/>
        <end position="75"/>
    </location>
</feature>
<dbReference type="RefSeq" id="WP_106146407.1">
    <property type="nucleotide sequence ID" value="NZ_PVYX01000002.1"/>
</dbReference>
<comment type="caution">
    <text evidence="4">The sequence shown here is derived from an EMBL/GenBank/DDBJ whole genome shotgun (WGS) entry which is preliminary data.</text>
</comment>
<dbReference type="AlphaFoldDB" id="A0A2T0MBP7"/>
<dbReference type="PANTHER" id="PTHR34220:SF7">
    <property type="entry name" value="SENSOR HISTIDINE KINASE YPDA"/>
    <property type="match status" value="1"/>
</dbReference>
<protein>
    <submittedName>
        <fullName evidence="4">Histidine kinase</fullName>
    </submittedName>
</protein>
<evidence type="ECO:0000256" key="2">
    <source>
        <dbReference type="SAM" id="Phobius"/>
    </source>
</evidence>
<evidence type="ECO:0000256" key="1">
    <source>
        <dbReference type="SAM" id="Coils"/>
    </source>
</evidence>
<keyword evidence="2" id="KW-0472">Membrane</keyword>
<organism evidence="4 5">
    <name type="scientific">Flagellimonas meridianipacifica</name>
    <dbReference type="NCBI Taxonomy" id="1080225"/>
    <lineage>
        <taxon>Bacteria</taxon>
        <taxon>Pseudomonadati</taxon>
        <taxon>Bacteroidota</taxon>
        <taxon>Flavobacteriia</taxon>
        <taxon>Flavobacteriales</taxon>
        <taxon>Flavobacteriaceae</taxon>
        <taxon>Flagellimonas</taxon>
    </lineage>
</organism>
<name>A0A2T0MBP7_9FLAO</name>
<evidence type="ECO:0000313" key="5">
    <source>
        <dbReference type="Proteomes" id="UP000237640"/>
    </source>
</evidence>
<feature type="domain" description="Signal transduction histidine kinase internal region" evidence="3">
    <location>
        <begin position="174"/>
        <end position="251"/>
    </location>
</feature>
<keyword evidence="2" id="KW-1133">Transmembrane helix</keyword>
<dbReference type="InterPro" id="IPR010559">
    <property type="entry name" value="Sig_transdc_His_kin_internal"/>
</dbReference>
<proteinExistence type="predicted"/>